<gene>
    <name evidence="3" type="ORF">GCM10009757_09770</name>
</gene>
<dbReference type="InterPro" id="IPR048202">
    <property type="entry name" value="SCO1860-like"/>
</dbReference>
<keyword evidence="4" id="KW-1185">Reference proteome</keyword>
<keyword evidence="2" id="KW-0472">Membrane</keyword>
<accession>A0ABN2UW64</accession>
<dbReference type="NCBIfam" id="NF041527">
    <property type="entry name" value="SCO1860_LAETG"/>
    <property type="match status" value="1"/>
</dbReference>
<feature type="compositionally biased region" description="Polar residues" evidence="1">
    <location>
        <begin position="301"/>
        <end position="313"/>
    </location>
</feature>
<sequence length="365" mass="36420">MAESQSPPRVMSPIGTRGGANFPVGVPHVYNSAFRRSAVLLATAALLGAAGPAYATTGGDSTGEESDGRGSARATVLRTSLDVGLLNRTVQLPLELTLNEVNAPETEGTADRTALSASLDGVDGGRPFEVLRADVASATATATDGGTEAEVSLAEARLHVPGLPLLSVVELEAITARAVCATGAAPVAEANLGASLTVLGKEVTLSTGGSTVVDVPGVGSVELDLSATETTSTTAAASALDLRIAVNPLKLNVAEVEGRVTLAEVSCTTPDGSGTGGEEEPEPEPERPEEPAEEEQPAPSGPSTQTGEQTEVDQGTGPDLAATGGDSSTPYLAGSAIALLGGGGILLVARRRALAAAAARRTTEG</sequence>
<dbReference type="NCBIfam" id="TIGR01167">
    <property type="entry name" value="LPXTG_anchor"/>
    <property type="match status" value="1"/>
</dbReference>
<proteinExistence type="predicted"/>
<evidence type="ECO:0000256" key="1">
    <source>
        <dbReference type="SAM" id="MobiDB-lite"/>
    </source>
</evidence>
<reference evidence="3 4" key="1">
    <citation type="journal article" date="2019" name="Int. J. Syst. Evol. Microbiol.">
        <title>The Global Catalogue of Microorganisms (GCM) 10K type strain sequencing project: providing services to taxonomists for standard genome sequencing and annotation.</title>
        <authorList>
            <consortium name="The Broad Institute Genomics Platform"/>
            <consortium name="The Broad Institute Genome Sequencing Center for Infectious Disease"/>
            <person name="Wu L."/>
            <person name="Ma J."/>
        </authorList>
    </citation>
    <scope>NUCLEOTIDE SEQUENCE [LARGE SCALE GENOMIC DNA]</scope>
    <source>
        <strain evidence="3 4">JCM 14549</strain>
    </source>
</reference>
<evidence type="ECO:0000313" key="3">
    <source>
        <dbReference type="EMBL" id="GAA2044293.1"/>
    </source>
</evidence>
<dbReference type="NCBIfam" id="NF041528">
    <property type="entry name" value="strep_LAETG"/>
    <property type="match status" value="1"/>
</dbReference>
<dbReference type="EMBL" id="BAAANQ010000001">
    <property type="protein sequence ID" value="GAA2044293.1"/>
    <property type="molecule type" value="Genomic_DNA"/>
</dbReference>
<comment type="caution">
    <text evidence="3">The sequence shown here is derived from an EMBL/GenBank/DDBJ whole genome shotgun (WGS) entry which is preliminary data.</text>
</comment>
<organism evidence="3 4">
    <name type="scientific">Streptomyces cheonanensis</name>
    <dbReference type="NCBI Taxonomy" id="312720"/>
    <lineage>
        <taxon>Bacteria</taxon>
        <taxon>Bacillati</taxon>
        <taxon>Actinomycetota</taxon>
        <taxon>Actinomycetes</taxon>
        <taxon>Kitasatosporales</taxon>
        <taxon>Streptomycetaceae</taxon>
        <taxon>Streptomyces</taxon>
    </lineage>
</organism>
<keyword evidence="2" id="KW-0812">Transmembrane</keyword>
<dbReference type="NCBIfam" id="NF040603">
    <property type="entry name" value="choice_anch_P"/>
    <property type="match status" value="1"/>
</dbReference>
<evidence type="ECO:0000313" key="4">
    <source>
        <dbReference type="Proteomes" id="UP001403094"/>
    </source>
</evidence>
<dbReference type="Proteomes" id="UP001403094">
    <property type="component" value="Unassembled WGS sequence"/>
</dbReference>
<keyword evidence="2" id="KW-1133">Transmembrane helix</keyword>
<feature type="region of interest" description="Disordered" evidence="1">
    <location>
        <begin position="265"/>
        <end position="332"/>
    </location>
</feature>
<name>A0ABN2UW64_9ACTN</name>
<protein>
    <submittedName>
        <fullName evidence="3">SCO1860 family LAETG-anchored protein</fullName>
    </submittedName>
</protein>
<feature type="region of interest" description="Disordered" evidence="1">
    <location>
        <begin position="52"/>
        <end position="71"/>
    </location>
</feature>
<evidence type="ECO:0000256" key="2">
    <source>
        <dbReference type="SAM" id="Phobius"/>
    </source>
</evidence>
<feature type="transmembrane region" description="Helical" evidence="2">
    <location>
        <begin position="331"/>
        <end position="349"/>
    </location>
</feature>